<organism evidence="9 10">
    <name type="scientific">Hahella chejuensis (strain KCTC 2396)</name>
    <dbReference type="NCBI Taxonomy" id="349521"/>
    <lineage>
        <taxon>Bacteria</taxon>
        <taxon>Pseudomonadati</taxon>
        <taxon>Pseudomonadota</taxon>
        <taxon>Gammaproteobacteria</taxon>
        <taxon>Oceanospirillales</taxon>
        <taxon>Hahellaceae</taxon>
        <taxon>Hahella</taxon>
    </lineage>
</organism>
<dbReference type="eggNOG" id="COG2814">
    <property type="taxonomic scope" value="Bacteria"/>
</dbReference>
<dbReference type="STRING" id="349521.HCH_05432"/>
<dbReference type="HOGENOM" id="CLU_000960_28_0_6"/>
<keyword evidence="5" id="KW-0812">Transmembrane</keyword>
<comment type="subcellular location">
    <subcellularLocation>
        <location evidence="1">Cell membrane</location>
        <topology evidence="1">Multi-pass membrane protein</topology>
    </subcellularLocation>
</comment>
<dbReference type="SUPFAM" id="SSF103473">
    <property type="entry name" value="MFS general substrate transporter"/>
    <property type="match status" value="1"/>
</dbReference>
<evidence type="ECO:0000256" key="2">
    <source>
        <dbReference type="ARBA" id="ARBA00008537"/>
    </source>
</evidence>
<dbReference type="GO" id="GO:0005886">
    <property type="term" value="C:plasma membrane"/>
    <property type="evidence" value="ECO:0007669"/>
    <property type="project" value="UniProtKB-SubCell"/>
</dbReference>
<dbReference type="InterPro" id="IPR020846">
    <property type="entry name" value="MFS_dom"/>
</dbReference>
<keyword evidence="6" id="KW-1133">Transmembrane helix</keyword>
<dbReference type="Gene3D" id="1.20.1720.10">
    <property type="entry name" value="Multidrug resistance protein D"/>
    <property type="match status" value="1"/>
</dbReference>
<keyword evidence="4" id="KW-1003">Cell membrane</keyword>
<dbReference type="PANTHER" id="PTHR42718">
    <property type="entry name" value="MAJOR FACILITATOR SUPERFAMILY MULTIDRUG TRANSPORTER MFSC"/>
    <property type="match status" value="1"/>
</dbReference>
<dbReference type="GO" id="GO:0022857">
    <property type="term" value="F:transmembrane transporter activity"/>
    <property type="evidence" value="ECO:0007669"/>
    <property type="project" value="InterPro"/>
</dbReference>
<dbReference type="EMBL" id="CP000155">
    <property type="protein sequence ID" value="ABC32098.1"/>
    <property type="molecule type" value="Genomic_DNA"/>
</dbReference>
<gene>
    <name evidence="9" type="ordered locus">HCH_05432</name>
</gene>
<keyword evidence="3" id="KW-0813">Transport</keyword>
<dbReference type="InterPro" id="IPR004638">
    <property type="entry name" value="EmrB-like"/>
</dbReference>
<evidence type="ECO:0000256" key="4">
    <source>
        <dbReference type="ARBA" id="ARBA00022475"/>
    </source>
</evidence>
<sequence>MSANAGRKAVNPWLIAPLVALAAFMEVLDISIANVSLQHIAGSLGAGPEETTWILTSYLVTNAIALPIAGWLSDYFGRTRFFIGSIIGFTLASLACGMAPGLEMLIIFRAVQGLAGGALQPVSQAILADSFPLEKRGMAFAMYGIAVVAAPAIGPTLGGWITDEFSWRWIFLINVPVGIVLIMLVKRYLPDEPANHDGSKVDYFGFALIAIGLGCLQWMLDTGQREDWFESPQIVALAVIVVVALLTYIVRSFDQKNPIVDLTLYRYPNFAMANVIMFMMGFVLFGSTALLPLLMQTLMGYSAFDAGLVLSPGGFAIMFMMPIVGRLVGAVDSRILLTLGLGVSSLALWNLGELTLAVDRDQLAMARVWQTLGLAFLFIPTTSSAYVGLPTSANNQAAAMLSFMRNLGGGVGIALLMTFLDRVATVNRGHLVANTSPVSEVWSHHYMQLQQISGDATRALMMANQQVAEQARFIAFMDSFKLLAVMFALLIPLVWKLKPLPRSGVGAPQGAH</sequence>
<dbReference type="PANTHER" id="PTHR42718:SF9">
    <property type="entry name" value="MAJOR FACILITATOR SUPERFAMILY MULTIDRUG TRANSPORTER MFSC"/>
    <property type="match status" value="1"/>
</dbReference>
<dbReference type="Proteomes" id="UP000000238">
    <property type="component" value="Chromosome"/>
</dbReference>
<reference evidence="9 10" key="1">
    <citation type="journal article" date="2005" name="Nucleic Acids Res.">
        <title>Genomic blueprint of Hahella chejuensis, a marine microbe producing an algicidal agent.</title>
        <authorList>
            <person name="Jeong H."/>
            <person name="Yim J.H."/>
            <person name="Lee C."/>
            <person name="Choi S.-H."/>
            <person name="Park Y.K."/>
            <person name="Yoon S.H."/>
            <person name="Hur C.-G."/>
            <person name="Kang H.-Y."/>
            <person name="Kim D."/>
            <person name="Lee H.H."/>
            <person name="Park K.H."/>
            <person name="Park S.-H."/>
            <person name="Park H.-S."/>
            <person name="Lee H.K."/>
            <person name="Oh T.K."/>
            <person name="Kim J.F."/>
        </authorList>
    </citation>
    <scope>NUCLEOTIDE SEQUENCE [LARGE SCALE GENOMIC DNA]</scope>
    <source>
        <strain evidence="9 10">KCTC 2396</strain>
    </source>
</reference>
<dbReference type="CDD" id="cd17503">
    <property type="entry name" value="MFS_LmrB_MDR_like"/>
    <property type="match status" value="1"/>
</dbReference>
<dbReference type="NCBIfam" id="TIGR00711">
    <property type="entry name" value="efflux_EmrB"/>
    <property type="match status" value="1"/>
</dbReference>
<feature type="domain" description="Major facilitator superfamily (MFS) profile" evidence="8">
    <location>
        <begin position="15"/>
        <end position="502"/>
    </location>
</feature>
<evidence type="ECO:0000256" key="6">
    <source>
        <dbReference type="ARBA" id="ARBA00022989"/>
    </source>
</evidence>
<accession>Q2SB76</accession>
<keyword evidence="10" id="KW-1185">Reference proteome</keyword>
<comment type="similarity">
    <text evidence="2">Belongs to the major facilitator superfamily. EmrB family.</text>
</comment>
<protein>
    <submittedName>
        <fullName evidence="9">Permease of the major facilitator superfamily</fullName>
    </submittedName>
</protein>
<dbReference type="AlphaFoldDB" id="Q2SB76"/>
<evidence type="ECO:0000256" key="5">
    <source>
        <dbReference type="ARBA" id="ARBA00022692"/>
    </source>
</evidence>
<dbReference type="PROSITE" id="PS50850">
    <property type="entry name" value="MFS"/>
    <property type="match status" value="1"/>
</dbReference>
<dbReference type="Gene3D" id="1.20.1250.20">
    <property type="entry name" value="MFS general substrate transporter like domains"/>
    <property type="match status" value="1"/>
</dbReference>
<dbReference type="KEGG" id="hch:HCH_05432"/>
<name>Q2SB76_HAHCH</name>
<dbReference type="Pfam" id="PF07690">
    <property type="entry name" value="MFS_1"/>
    <property type="match status" value="1"/>
</dbReference>
<evidence type="ECO:0000313" key="10">
    <source>
        <dbReference type="Proteomes" id="UP000000238"/>
    </source>
</evidence>
<evidence type="ECO:0000256" key="1">
    <source>
        <dbReference type="ARBA" id="ARBA00004651"/>
    </source>
</evidence>
<dbReference type="PRINTS" id="PR01036">
    <property type="entry name" value="TCRTETB"/>
</dbReference>
<dbReference type="InterPro" id="IPR011701">
    <property type="entry name" value="MFS"/>
</dbReference>
<evidence type="ECO:0000259" key="8">
    <source>
        <dbReference type="PROSITE" id="PS50850"/>
    </source>
</evidence>
<evidence type="ECO:0000313" key="9">
    <source>
        <dbReference type="EMBL" id="ABC32098.1"/>
    </source>
</evidence>
<evidence type="ECO:0000256" key="3">
    <source>
        <dbReference type="ARBA" id="ARBA00022448"/>
    </source>
</evidence>
<evidence type="ECO:0000256" key="7">
    <source>
        <dbReference type="ARBA" id="ARBA00023136"/>
    </source>
</evidence>
<dbReference type="RefSeq" id="WP_011399162.1">
    <property type="nucleotide sequence ID" value="NC_007645.1"/>
</dbReference>
<keyword evidence="7" id="KW-0472">Membrane</keyword>
<proteinExistence type="inferred from homology"/>
<dbReference type="OrthoDB" id="9812221at2"/>
<dbReference type="InterPro" id="IPR036259">
    <property type="entry name" value="MFS_trans_sf"/>
</dbReference>